<feature type="domain" description="Histidine kinase" evidence="5">
    <location>
        <begin position="77"/>
        <end position="277"/>
    </location>
</feature>
<evidence type="ECO:0000259" key="5">
    <source>
        <dbReference type="PROSITE" id="PS50109"/>
    </source>
</evidence>
<name>A0A951PDS8_9CYAN</name>
<keyword evidence="3 6" id="KW-0808">Transferase</keyword>
<accession>A0A951PDS8</accession>
<dbReference type="SUPFAM" id="SSF55874">
    <property type="entry name" value="ATPase domain of HSP90 chaperone/DNA topoisomerase II/histidine kinase"/>
    <property type="match status" value="1"/>
</dbReference>
<dbReference type="Proteomes" id="UP000707356">
    <property type="component" value="Unassembled WGS sequence"/>
</dbReference>
<dbReference type="EMBL" id="JAHHHV010000074">
    <property type="protein sequence ID" value="MBW4467225.1"/>
    <property type="molecule type" value="Genomic_DNA"/>
</dbReference>
<reference evidence="6" key="1">
    <citation type="submission" date="2021-05" db="EMBL/GenBank/DDBJ databases">
        <authorList>
            <person name="Pietrasiak N."/>
            <person name="Ward R."/>
            <person name="Stajich J.E."/>
            <person name="Kurbessoian T."/>
        </authorList>
    </citation>
    <scope>NUCLEOTIDE SEQUENCE</scope>
    <source>
        <strain evidence="6">GSE-TBD4-15B</strain>
    </source>
</reference>
<dbReference type="InterPro" id="IPR005467">
    <property type="entry name" value="His_kinase_dom"/>
</dbReference>
<dbReference type="PANTHER" id="PTHR43065:SF48">
    <property type="entry name" value="HISTIDINE KINASE"/>
    <property type="match status" value="1"/>
</dbReference>
<evidence type="ECO:0000313" key="6">
    <source>
        <dbReference type="EMBL" id="MBW4467225.1"/>
    </source>
</evidence>
<gene>
    <name evidence="6" type="ORF">KME07_17505</name>
</gene>
<evidence type="ECO:0000313" key="7">
    <source>
        <dbReference type="Proteomes" id="UP000707356"/>
    </source>
</evidence>
<dbReference type="PROSITE" id="PS50109">
    <property type="entry name" value="HIS_KIN"/>
    <property type="match status" value="1"/>
</dbReference>
<organism evidence="6 7">
    <name type="scientific">Pegethrix bostrychoides GSE-TBD4-15B</name>
    <dbReference type="NCBI Taxonomy" id="2839662"/>
    <lineage>
        <taxon>Bacteria</taxon>
        <taxon>Bacillati</taxon>
        <taxon>Cyanobacteriota</taxon>
        <taxon>Cyanophyceae</taxon>
        <taxon>Oculatellales</taxon>
        <taxon>Oculatellaceae</taxon>
        <taxon>Pegethrix</taxon>
    </lineage>
</organism>
<keyword evidence="4" id="KW-0902">Two-component regulatory system</keyword>
<dbReference type="InterPro" id="IPR036890">
    <property type="entry name" value="HATPase_C_sf"/>
</dbReference>
<evidence type="ECO:0000256" key="3">
    <source>
        <dbReference type="ARBA" id="ARBA00022777"/>
    </source>
</evidence>
<evidence type="ECO:0000256" key="1">
    <source>
        <dbReference type="ARBA" id="ARBA00000085"/>
    </source>
</evidence>
<evidence type="ECO:0000256" key="4">
    <source>
        <dbReference type="ARBA" id="ARBA00023012"/>
    </source>
</evidence>
<protein>
    <recommendedName>
        <fullName evidence="2">histidine kinase</fullName>
        <ecNumber evidence="2">2.7.13.3</ecNumber>
    </recommendedName>
</protein>
<reference evidence="6" key="2">
    <citation type="journal article" date="2022" name="Microbiol. Resour. Announc.">
        <title>Metagenome Sequencing to Explore Phylogenomics of Terrestrial Cyanobacteria.</title>
        <authorList>
            <person name="Ward R.D."/>
            <person name="Stajich J.E."/>
            <person name="Johansen J.R."/>
            <person name="Huntemann M."/>
            <person name="Clum A."/>
            <person name="Foster B."/>
            <person name="Foster B."/>
            <person name="Roux S."/>
            <person name="Palaniappan K."/>
            <person name="Varghese N."/>
            <person name="Mukherjee S."/>
            <person name="Reddy T.B.K."/>
            <person name="Daum C."/>
            <person name="Copeland A."/>
            <person name="Chen I.A."/>
            <person name="Ivanova N.N."/>
            <person name="Kyrpides N.C."/>
            <person name="Shapiro N."/>
            <person name="Eloe-Fadrosh E.A."/>
            <person name="Pietrasiak N."/>
        </authorList>
    </citation>
    <scope>NUCLEOTIDE SEQUENCE</scope>
    <source>
        <strain evidence="6">GSE-TBD4-15B</strain>
    </source>
</reference>
<comment type="catalytic activity">
    <reaction evidence="1">
        <text>ATP + protein L-histidine = ADP + protein N-phospho-L-histidine.</text>
        <dbReference type="EC" id="2.7.13.3"/>
    </reaction>
</comment>
<dbReference type="PRINTS" id="PR00344">
    <property type="entry name" value="BCTRLSENSOR"/>
</dbReference>
<proteinExistence type="predicted"/>
<dbReference type="GO" id="GO:0004673">
    <property type="term" value="F:protein histidine kinase activity"/>
    <property type="evidence" value="ECO:0007669"/>
    <property type="project" value="UniProtKB-EC"/>
</dbReference>
<dbReference type="Gene3D" id="3.30.565.10">
    <property type="entry name" value="Histidine kinase-like ATPase, C-terminal domain"/>
    <property type="match status" value="1"/>
</dbReference>
<comment type="caution">
    <text evidence="6">The sequence shown here is derived from an EMBL/GenBank/DDBJ whole genome shotgun (WGS) entry which is preliminary data.</text>
</comment>
<dbReference type="InterPro" id="IPR004358">
    <property type="entry name" value="Sig_transdc_His_kin-like_C"/>
</dbReference>
<evidence type="ECO:0000256" key="2">
    <source>
        <dbReference type="ARBA" id="ARBA00012438"/>
    </source>
</evidence>
<dbReference type="PANTHER" id="PTHR43065">
    <property type="entry name" value="SENSOR HISTIDINE KINASE"/>
    <property type="match status" value="1"/>
</dbReference>
<keyword evidence="3 6" id="KW-0418">Kinase</keyword>
<dbReference type="SMART" id="SM00387">
    <property type="entry name" value="HATPase_c"/>
    <property type="match status" value="1"/>
</dbReference>
<dbReference type="GO" id="GO:0000160">
    <property type="term" value="P:phosphorelay signal transduction system"/>
    <property type="evidence" value="ECO:0007669"/>
    <property type="project" value="UniProtKB-KW"/>
</dbReference>
<sequence>MQPPQPPNETQRLNALHRYGILDSEAEAAFDDLTRLAAQVCEVPIALISLVDGHRQWFKSKVGLDASETPRELHKGTKRIQQLVCSLRTFSRLDEADLKTVDLHENLDSALMLLQHRLQATADRPEIQILKKYGDLPPVECYASQLNQAILYLLNNAIDALALGVGATLLPEAPQITIETAPIAKSGAQSGESGESGSAQALEQAAVIITDNGCGIAESVQSRMFNPFFTTKPMGEGNGLGLALSHQIVVGKHGGKLGCTSQSGAVSQFRLEIPLRSR</sequence>
<dbReference type="InterPro" id="IPR003594">
    <property type="entry name" value="HATPase_dom"/>
</dbReference>
<dbReference type="Pfam" id="PF02518">
    <property type="entry name" value="HATPase_c"/>
    <property type="match status" value="1"/>
</dbReference>
<dbReference type="EC" id="2.7.13.3" evidence="2"/>
<dbReference type="AlphaFoldDB" id="A0A951PDS8"/>